<feature type="compositionally biased region" description="Low complexity" evidence="2">
    <location>
        <begin position="121"/>
        <end position="133"/>
    </location>
</feature>
<name>A0ABW2G1A8_9ACTN</name>
<gene>
    <name evidence="5" type="ORF">ACFQMG_22585</name>
</gene>
<dbReference type="SMART" id="SM00331">
    <property type="entry name" value="PP2C_SIG"/>
    <property type="match status" value="1"/>
</dbReference>
<dbReference type="SMART" id="SM00065">
    <property type="entry name" value="GAF"/>
    <property type="match status" value="1"/>
</dbReference>
<dbReference type="InterPro" id="IPR013656">
    <property type="entry name" value="PAS_4"/>
</dbReference>
<reference evidence="6" key="1">
    <citation type="journal article" date="2019" name="Int. J. Syst. Evol. Microbiol.">
        <title>The Global Catalogue of Microorganisms (GCM) 10K type strain sequencing project: providing services to taxonomists for standard genome sequencing and annotation.</title>
        <authorList>
            <consortium name="The Broad Institute Genomics Platform"/>
            <consortium name="The Broad Institute Genome Sequencing Center for Infectious Disease"/>
            <person name="Wu L."/>
            <person name="Ma J."/>
        </authorList>
    </citation>
    <scope>NUCLEOTIDE SEQUENCE [LARGE SCALE GENOMIC DNA]</scope>
    <source>
        <strain evidence="6">CGMCC 1.12859</strain>
    </source>
</reference>
<feature type="region of interest" description="Disordered" evidence="2">
    <location>
        <begin position="110"/>
        <end position="133"/>
    </location>
</feature>
<dbReference type="Gene3D" id="3.60.40.10">
    <property type="entry name" value="PPM-type phosphatase domain"/>
    <property type="match status" value="1"/>
</dbReference>
<organism evidence="5 6">
    <name type="scientific">Kitasatospora paranensis</name>
    <dbReference type="NCBI Taxonomy" id="258053"/>
    <lineage>
        <taxon>Bacteria</taxon>
        <taxon>Bacillati</taxon>
        <taxon>Actinomycetota</taxon>
        <taxon>Actinomycetes</taxon>
        <taxon>Kitasatosporales</taxon>
        <taxon>Streptomycetaceae</taxon>
        <taxon>Kitasatospora</taxon>
    </lineage>
</organism>
<evidence type="ECO:0000313" key="5">
    <source>
        <dbReference type="EMBL" id="MFC7182338.1"/>
    </source>
</evidence>
<dbReference type="SUPFAM" id="SSF55785">
    <property type="entry name" value="PYP-like sensor domain (PAS domain)"/>
    <property type="match status" value="1"/>
</dbReference>
<dbReference type="PANTHER" id="PTHR43156:SF2">
    <property type="entry name" value="STAGE II SPORULATION PROTEIN E"/>
    <property type="match status" value="1"/>
</dbReference>
<dbReference type="Gene3D" id="3.30.450.20">
    <property type="entry name" value="PAS domain"/>
    <property type="match status" value="1"/>
</dbReference>
<dbReference type="Pfam" id="PF07228">
    <property type="entry name" value="SpoIIE"/>
    <property type="match status" value="1"/>
</dbReference>
<dbReference type="InterPro" id="IPR003018">
    <property type="entry name" value="GAF"/>
</dbReference>
<dbReference type="Pfam" id="PF01590">
    <property type="entry name" value="GAF"/>
    <property type="match status" value="1"/>
</dbReference>
<accession>A0ABW2G1A8</accession>
<comment type="caution">
    <text evidence="5">The sequence shown here is derived from an EMBL/GenBank/DDBJ whole genome shotgun (WGS) entry which is preliminary data.</text>
</comment>
<feature type="region of interest" description="Disordered" evidence="2">
    <location>
        <begin position="271"/>
        <end position="338"/>
    </location>
</feature>
<proteinExistence type="predicted"/>
<evidence type="ECO:0000313" key="6">
    <source>
        <dbReference type="Proteomes" id="UP001596435"/>
    </source>
</evidence>
<feature type="region of interest" description="Disordered" evidence="2">
    <location>
        <begin position="1"/>
        <end position="43"/>
    </location>
</feature>
<dbReference type="InterPro" id="IPR035965">
    <property type="entry name" value="PAS-like_dom_sf"/>
</dbReference>
<sequence length="639" mass="65768">MHIGRRWTRRSAVAPGIVKPDTAGPARTPVRRPRTAPGLLPSLLDDSDAGGAVLGGDLRVREANHAFARMAGQQTPEGVVGLASEDLPPLAAAEIQELLRSVLADGRTRRFHVRTGPPGPAGATGRTGDAGNTGATGTCHRLTERGRALGLGVVLVADAPADMLTGAAATGAAAGTATDPAADLRHARRRITLLDAATAEVGTTLDMDTTCAELARFAVPRLSELATVDVLPITEPGSGAAGPSASGLSAAGRLHRAGLARVPALGGPTAALANPGEPVRHRAGSAAARSLAERRPVPADLGAAAADSSPVESARGTDGRAGDGGPGRERGRPGRPDAEGEVCLRAGLRAVLAVPLVARDKPIGVLTLMRTAGTPEFSAGDIELAQDLARRAAVAIDNARHYARSQGITLELQRALLAEPGNPHPNLDLASRYLPSGTSSVVGGDWFEAVRLPFGRTLLVIGDVMGHGVEAAVDMSDYRSMLRYVAGADLPPHRILRQLDALISENESARPATCLLALADPARNRCTYASAGHLPPALIAPGRPTELVRIPTGPPLGTGVGGYEPAVGTLNPDEVVLLYTDGLVERRGEDIDDSLARLAGLHLPVAGSLDGLLDAVLHELAPRAAEDDIAVLAARVRPR</sequence>
<feature type="compositionally biased region" description="Basic and acidic residues" evidence="2">
    <location>
        <begin position="315"/>
        <end position="338"/>
    </location>
</feature>
<keyword evidence="6" id="KW-1185">Reference proteome</keyword>
<dbReference type="InterPro" id="IPR052016">
    <property type="entry name" value="Bact_Sigma-Reg"/>
</dbReference>
<evidence type="ECO:0000259" key="4">
    <source>
        <dbReference type="SMART" id="SM00331"/>
    </source>
</evidence>
<evidence type="ECO:0000259" key="3">
    <source>
        <dbReference type="SMART" id="SM00065"/>
    </source>
</evidence>
<dbReference type="EMBL" id="JBHTAJ010000045">
    <property type="protein sequence ID" value="MFC7182338.1"/>
    <property type="molecule type" value="Genomic_DNA"/>
</dbReference>
<dbReference type="SUPFAM" id="SSF81606">
    <property type="entry name" value="PP2C-like"/>
    <property type="match status" value="1"/>
</dbReference>
<dbReference type="InterPro" id="IPR001932">
    <property type="entry name" value="PPM-type_phosphatase-like_dom"/>
</dbReference>
<keyword evidence="1" id="KW-0378">Hydrolase</keyword>
<protein>
    <submittedName>
        <fullName evidence="5">SpoIIE family protein phosphatase</fullName>
    </submittedName>
</protein>
<dbReference type="Proteomes" id="UP001596435">
    <property type="component" value="Unassembled WGS sequence"/>
</dbReference>
<dbReference type="RefSeq" id="WP_380231830.1">
    <property type="nucleotide sequence ID" value="NZ_JBHSVH010000002.1"/>
</dbReference>
<dbReference type="PANTHER" id="PTHR43156">
    <property type="entry name" value="STAGE II SPORULATION PROTEIN E-RELATED"/>
    <property type="match status" value="1"/>
</dbReference>
<evidence type="ECO:0000256" key="1">
    <source>
        <dbReference type="ARBA" id="ARBA00022801"/>
    </source>
</evidence>
<feature type="domain" description="GAF" evidence="3">
    <location>
        <begin position="189"/>
        <end position="406"/>
    </location>
</feature>
<dbReference type="InterPro" id="IPR036457">
    <property type="entry name" value="PPM-type-like_dom_sf"/>
</dbReference>
<dbReference type="InterPro" id="IPR029016">
    <property type="entry name" value="GAF-like_dom_sf"/>
</dbReference>
<evidence type="ECO:0000256" key="2">
    <source>
        <dbReference type="SAM" id="MobiDB-lite"/>
    </source>
</evidence>
<dbReference type="Pfam" id="PF08448">
    <property type="entry name" value="PAS_4"/>
    <property type="match status" value="1"/>
</dbReference>
<dbReference type="SUPFAM" id="SSF55781">
    <property type="entry name" value="GAF domain-like"/>
    <property type="match status" value="1"/>
</dbReference>
<dbReference type="Gene3D" id="3.30.450.40">
    <property type="match status" value="1"/>
</dbReference>
<feature type="domain" description="PPM-type phosphatase" evidence="4">
    <location>
        <begin position="424"/>
        <end position="636"/>
    </location>
</feature>